<dbReference type="InterPro" id="IPR050166">
    <property type="entry name" value="ABC_transporter_ATP-bind"/>
</dbReference>
<dbReference type="SUPFAM" id="SSF52540">
    <property type="entry name" value="P-loop containing nucleoside triphosphate hydrolases"/>
    <property type="match status" value="1"/>
</dbReference>
<dbReference type="GO" id="GO:0016887">
    <property type="term" value="F:ATP hydrolysis activity"/>
    <property type="evidence" value="ECO:0007669"/>
    <property type="project" value="InterPro"/>
</dbReference>
<dbReference type="InterPro" id="IPR003593">
    <property type="entry name" value="AAA+_ATPase"/>
</dbReference>
<keyword evidence="3 5" id="KW-0067">ATP-binding</keyword>
<evidence type="ECO:0000313" key="5">
    <source>
        <dbReference type="EMBL" id="KPK70090.1"/>
    </source>
</evidence>
<evidence type="ECO:0000313" key="6">
    <source>
        <dbReference type="Proteomes" id="UP000051717"/>
    </source>
</evidence>
<evidence type="ECO:0000256" key="1">
    <source>
        <dbReference type="ARBA" id="ARBA00022448"/>
    </source>
</evidence>
<dbReference type="Proteomes" id="UP000051717">
    <property type="component" value="Unassembled WGS sequence"/>
</dbReference>
<protein>
    <submittedName>
        <fullName evidence="5">Nitrate/sulfonate/bicarbonate ABC transporter ATP-binding protein</fullName>
    </submittedName>
</protein>
<reference evidence="5 6" key="1">
    <citation type="journal article" date="2015" name="Microbiome">
        <title>Genomic resolution of linkages in carbon, nitrogen, and sulfur cycling among widespread estuary sediment bacteria.</title>
        <authorList>
            <person name="Baker B.J."/>
            <person name="Lazar C.S."/>
            <person name="Teske A.P."/>
            <person name="Dick G.J."/>
        </authorList>
    </citation>
    <scope>NUCLEOTIDE SEQUENCE [LARGE SCALE GENOMIC DNA]</scope>
    <source>
        <strain evidence="5">SM23_40</strain>
    </source>
</reference>
<dbReference type="InterPro" id="IPR027417">
    <property type="entry name" value="P-loop_NTPase"/>
</dbReference>
<dbReference type="EMBL" id="LJUI01000022">
    <property type="protein sequence ID" value="KPK70090.1"/>
    <property type="molecule type" value="Genomic_DNA"/>
</dbReference>
<dbReference type="PATRIC" id="fig|1703774.3.peg.1305"/>
<evidence type="ECO:0000256" key="2">
    <source>
        <dbReference type="ARBA" id="ARBA00022741"/>
    </source>
</evidence>
<dbReference type="PROSITE" id="PS00211">
    <property type="entry name" value="ABC_TRANSPORTER_1"/>
    <property type="match status" value="1"/>
</dbReference>
<keyword evidence="1" id="KW-0813">Transport</keyword>
<organism evidence="5 6">
    <name type="scientific">candidate division TA06 bacterium SM23_40</name>
    <dbReference type="NCBI Taxonomy" id="1703774"/>
    <lineage>
        <taxon>Bacteria</taxon>
        <taxon>Bacteria division TA06</taxon>
    </lineage>
</organism>
<dbReference type="PROSITE" id="PS50893">
    <property type="entry name" value="ABC_TRANSPORTER_2"/>
    <property type="match status" value="1"/>
</dbReference>
<dbReference type="Gene3D" id="3.40.50.300">
    <property type="entry name" value="P-loop containing nucleotide triphosphate hydrolases"/>
    <property type="match status" value="1"/>
</dbReference>
<dbReference type="Pfam" id="PF00005">
    <property type="entry name" value="ABC_tran"/>
    <property type="match status" value="1"/>
</dbReference>
<comment type="caution">
    <text evidence="5">The sequence shown here is derived from an EMBL/GenBank/DDBJ whole genome shotgun (WGS) entry which is preliminary data.</text>
</comment>
<dbReference type="GO" id="GO:0005524">
    <property type="term" value="F:ATP binding"/>
    <property type="evidence" value="ECO:0007669"/>
    <property type="project" value="UniProtKB-KW"/>
</dbReference>
<dbReference type="InterPro" id="IPR017871">
    <property type="entry name" value="ABC_transporter-like_CS"/>
</dbReference>
<proteinExistence type="predicted"/>
<dbReference type="CDD" id="cd03293">
    <property type="entry name" value="ABC_NrtD_SsuB_transporters"/>
    <property type="match status" value="1"/>
</dbReference>
<evidence type="ECO:0000259" key="4">
    <source>
        <dbReference type="PROSITE" id="PS50893"/>
    </source>
</evidence>
<accession>A0A0S8GEK6</accession>
<dbReference type="SMART" id="SM00382">
    <property type="entry name" value="AAA"/>
    <property type="match status" value="1"/>
</dbReference>
<name>A0A0S8GEK6_UNCT6</name>
<keyword evidence="2" id="KW-0547">Nucleotide-binding</keyword>
<evidence type="ECO:0000256" key="3">
    <source>
        <dbReference type="ARBA" id="ARBA00022840"/>
    </source>
</evidence>
<dbReference type="InterPro" id="IPR003439">
    <property type="entry name" value="ABC_transporter-like_ATP-bd"/>
</dbReference>
<dbReference type="PANTHER" id="PTHR42788">
    <property type="entry name" value="TAURINE IMPORT ATP-BINDING PROTEIN-RELATED"/>
    <property type="match status" value="1"/>
</dbReference>
<dbReference type="PANTHER" id="PTHR42788:SF13">
    <property type="entry name" value="ALIPHATIC SULFONATES IMPORT ATP-BINDING PROTEIN SSUB"/>
    <property type="match status" value="1"/>
</dbReference>
<dbReference type="AlphaFoldDB" id="A0A0S8GEK6"/>
<sequence length="260" mass="29320">MELVLRNVSKTFRTANGPIKALEDIDFQVDTGEFVCFIGPSGCGKSTVLNIIAGLEKPDPHSTVSIDGSPVEGPGPDRILIFQQDALFPWLNVINNVEFGLKMKKFPNEKVRPLAEEFLRMVHLSRFRNSYIHELSGGMRQRVALARALVVNPKMLLMDEPFSSLDAQTRERLLMLLQTIWSIIGKTIIFVTHNIREAVCLGDRVIVLTASPGRIKREFRIDLPRPRRLGDGRLVETSNLIMGDLKEEIDKVVREEMGDD</sequence>
<gene>
    <name evidence="5" type="ORF">AMJ82_03945</name>
</gene>
<feature type="domain" description="ABC transporter" evidence="4">
    <location>
        <begin position="3"/>
        <end position="235"/>
    </location>
</feature>